<accession>A0AAE8W9M7</accession>
<evidence type="ECO:0000313" key="2">
    <source>
        <dbReference type="EMBL" id="TQE39614.1"/>
    </source>
</evidence>
<organism evidence="2 3">
    <name type="scientific">Streptomyces ipomoeae</name>
    <dbReference type="NCBI Taxonomy" id="103232"/>
    <lineage>
        <taxon>Bacteria</taxon>
        <taxon>Bacillati</taxon>
        <taxon>Actinomycetota</taxon>
        <taxon>Actinomycetes</taxon>
        <taxon>Kitasatosporales</taxon>
        <taxon>Streptomycetaceae</taxon>
        <taxon>Streptomyces</taxon>
    </lineage>
</organism>
<dbReference type="Proteomes" id="UP000318720">
    <property type="component" value="Unassembled WGS sequence"/>
</dbReference>
<protein>
    <submittedName>
        <fullName evidence="2">Uncharacterized protein</fullName>
    </submittedName>
</protein>
<name>A0AAE8W9M7_9ACTN</name>
<evidence type="ECO:0000256" key="1">
    <source>
        <dbReference type="SAM" id="MobiDB-lite"/>
    </source>
</evidence>
<proteinExistence type="predicted"/>
<dbReference type="EMBL" id="SPAZ01000023">
    <property type="protein sequence ID" value="TQE39614.1"/>
    <property type="molecule type" value="Genomic_DNA"/>
</dbReference>
<reference evidence="2 3" key="1">
    <citation type="submission" date="2019-03" db="EMBL/GenBank/DDBJ databases">
        <title>Comparative genomic analyses of the sweetpotato soil rot pathogen, Streptomyces ipomoeae.</title>
        <authorList>
            <person name="Ruschel Soares N."/>
            <person name="Badger J.H."/>
            <person name="Huguet-Tapia J.C."/>
            <person name="Clark C.A."/>
            <person name="Pettis G.S."/>
        </authorList>
    </citation>
    <scope>NUCLEOTIDE SEQUENCE [LARGE SCALE GENOMIC DNA]</scope>
    <source>
        <strain evidence="2 3">88-35</strain>
    </source>
</reference>
<comment type="caution">
    <text evidence="2">The sequence shown here is derived from an EMBL/GenBank/DDBJ whole genome shotgun (WGS) entry which is preliminary data.</text>
</comment>
<dbReference type="AlphaFoldDB" id="A0AAE8W9M7"/>
<feature type="region of interest" description="Disordered" evidence="1">
    <location>
        <begin position="46"/>
        <end position="72"/>
    </location>
</feature>
<evidence type="ECO:0000313" key="3">
    <source>
        <dbReference type="Proteomes" id="UP000318720"/>
    </source>
</evidence>
<sequence>MAAGCLGGGAGRGLGALAGGGAGRGLGRWVPGAWAGRAGFRLPARAGCRRAHPPPLSTSLERGSPHRPGGRIARSWVGISASLFISGPGSRRSSFPSPGTCPWR</sequence>
<gene>
    <name evidence="2" type="ORF">Sipo8835_01885</name>
</gene>